<feature type="transmembrane region" description="Helical" evidence="6">
    <location>
        <begin position="242"/>
        <end position="260"/>
    </location>
</feature>
<feature type="transmembrane region" description="Helical" evidence="6">
    <location>
        <begin position="206"/>
        <end position="230"/>
    </location>
</feature>
<name>A0A2R6Y0R5_9BACL</name>
<dbReference type="InterPro" id="IPR036259">
    <property type="entry name" value="MFS_trans_sf"/>
</dbReference>
<dbReference type="AlphaFoldDB" id="A0A2R6Y0R5"/>
<feature type="transmembrane region" description="Helical" evidence="6">
    <location>
        <begin position="162"/>
        <end position="179"/>
    </location>
</feature>
<proteinExistence type="predicted"/>
<dbReference type="PANTHER" id="PTHR23504">
    <property type="entry name" value="MAJOR FACILITATOR SUPERFAMILY DOMAIN-CONTAINING PROTEIN 10"/>
    <property type="match status" value="1"/>
</dbReference>
<gene>
    <name evidence="8" type="ORF">BSOLF_0502</name>
</gene>
<feature type="transmembrane region" description="Helical" evidence="6">
    <location>
        <begin position="272"/>
        <end position="294"/>
    </location>
</feature>
<evidence type="ECO:0000256" key="3">
    <source>
        <dbReference type="ARBA" id="ARBA00022692"/>
    </source>
</evidence>
<dbReference type="Proteomes" id="UP000244338">
    <property type="component" value="Unassembled WGS sequence"/>
</dbReference>
<feature type="transmembrane region" description="Helical" evidence="6">
    <location>
        <begin position="130"/>
        <end position="156"/>
    </location>
</feature>
<evidence type="ECO:0000256" key="1">
    <source>
        <dbReference type="ARBA" id="ARBA00004651"/>
    </source>
</evidence>
<feature type="transmembrane region" description="Helical" evidence="6">
    <location>
        <begin position="70"/>
        <end position="88"/>
    </location>
</feature>
<feature type="domain" description="Major facilitator superfamily (MFS) profile" evidence="7">
    <location>
        <begin position="4"/>
        <end position="381"/>
    </location>
</feature>
<keyword evidence="4 6" id="KW-1133">Transmembrane helix</keyword>
<comment type="subcellular location">
    <subcellularLocation>
        <location evidence="1">Cell membrane</location>
        <topology evidence="1">Multi-pass membrane protein</topology>
    </subcellularLocation>
</comment>
<dbReference type="PROSITE" id="PS50850">
    <property type="entry name" value="MFS"/>
    <property type="match status" value="1"/>
</dbReference>
<keyword evidence="2" id="KW-0813">Transport</keyword>
<dbReference type="SUPFAM" id="SSF103473">
    <property type="entry name" value="MFS general substrate transporter"/>
    <property type="match status" value="1"/>
</dbReference>
<dbReference type="PRINTS" id="PR01035">
    <property type="entry name" value="TCRTETA"/>
</dbReference>
<dbReference type="EMBL" id="PEBX01000035">
    <property type="protein sequence ID" value="PTQ56278.1"/>
    <property type="molecule type" value="Genomic_DNA"/>
</dbReference>
<evidence type="ECO:0000259" key="7">
    <source>
        <dbReference type="PROSITE" id="PS50850"/>
    </source>
</evidence>
<accession>A0A2R6Y0R5</accession>
<dbReference type="Gene3D" id="1.20.1250.20">
    <property type="entry name" value="MFS general substrate transporter like domains"/>
    <property type="match status" value="1"/>
</dbReference>
<keyword evidence="3 6" id="KW-0812">Transmembrane</keyword>
<evidence type="ECO:0000256" key="5">
    <source>
        <dbReference type="ARBA" id="ARBA00023136"/>
    </source>
</evidence>
<evidence type="ECO:0000256" key="6">
    <source>
        <dbReference type="SAM" id="Phobius"/>
    </source>
</evidence>
<dbReference type="GO" id="GO:0022857">
    <property type="term" value="F:transmembrane transporter activity"/>
    <property type="evidence" value="ECO:0007669"/>
    <property type="project" value="InterPro"/>
</dbReference>
<dbReference type="GO" id="GO:0005886">
    <property type="term" value="C:plasma membrane"/>
    <property type="evidence" value="ECO:0007669"/>
    <property type="project" value="UniProtKB-SubCell"/>
</dbReference>
<comment type="caution">
    <text evidence="8">The sequence shown here is derived from an EMBL/GenBank/DDBJ whole genome shotgun (WGS) entry which is preliminary data.</text>
</comment>
<reference evidence="9" key="1">
    <citation type="journal article" date="2018" name="Sci. Rep.">
        <title>Lignite coal burning seam in the remote Altai Mountains harbors a hydrogen-driven thermophilic microbial community.</title>
        <authorList>
            <person name="Kadnikov V.V."/>
            <person name="Mardanov A.V."/>
            <person name="Ivasenko D.A."/>
            <person name="Antsiferov D.V."/>
            <person name="Beletsky A.V."/>
            <person name="Karnachuk O.V."/>
            <person name="Ravin N.V."/>
        </authorList>
    </citation>
    <scope>NUCLEOTIDE SEQUENCE [LARGE SCALE GENOMIC DNA]</scope>
</reference>
<protein>
    <submittedName>
        <fullName evidence="8">Multidrug-efflux transporter</fullName>
    </submittedName>
</protein>
<evidence type="ECO:0000256" key="2">
    <source>
        <dbReference type="ARBA" id="ARBA00022448"/>
    </source>
</evidence>
<dbReference type="InterPro" id="IPR020846">
    <property type="entry name" value="MFS_dom"/>
</dbReference>
<feature type="transmembrane region" description="Helical" evidence="6">
    <location>
        <begin position="5"/>
        <end position="26"/>
    </location>
</feature>
<dbReference type="Pfam" id="PF07690">
    <property type="entry name" value="MFS_1"/>
    <property type="match status" value="2"/>
</dbReference>
<evidence type="ECO:0000313" key="9">
    <source>
        <dbReference type="Proteomes" id="UP000244338"/>
    </source>
</evidence>
<organism evidence="8 9">
    <name type="scientific">Candidatus Carbonibacillus altaicus</name>
    <dbReference type="NCBI Taxonomy" id="2163959"/>
    <lineage>
        <taxon>Bacteria</taxon>
        <taxon>Bacillati</taxon>
        <taxon>Bacillota</taxon>
        <taxon>Bacilli</taxon>
        <taxon>Bacillales</taxon>
        <taxon>Candidatus Carbonibacillus</taxon>
    </lineage>
</organism>
<dbReference type="InterPro" id="IPR001958">
    <property type="entry name" value="Tet-R_TetA/multi-R_MdtG-like"/>
</dbReference>
<feature type="transmembrane region" description="Helical" evidence="6">
    <location>
        <begin position="357"/>
        <end position="377"/>
    </location>
</feature>
<dbReference type="PANTHER" id="PTHR23504:SF15">
    <property type="entry name" value="MAJOR FACILITATOR SUPERFAMILY (MFS) PROFILE DOMAIN-CONTAINING PROTEIN"/>
    <property type="match status" value="1"/>
</dbReference>
<evidence type="ECO:0000256" key="4">
    <source>
        <dbReference type="ARBA" id="ARBA00022989"/>
    </source>
</evidence>
<feature type="transmembrane region" description="Helical" evidence="6">
    <location>
        <begin position="38"/>
        <end position="58"/>
    </location>
</feature>
<keyword evidence="5 6" id="KW-0472">Membrane</keyword>
<feature type="transmembrane region" description="Helical" evidence="6">
    <location>
        <begin position="100"/>
        <end position="118"/>
    </location>
</feature>
<dbReference type="InterPro" id="IPR011701">
    <property type="entry name" value="MFS"/>
</dbReference>
<sequence>MDRRLLIIVLVLFTTFTGFGMIIPVLPDAILAAGAKEYHLGLMLSLYSLVSLIVSPLWGSLSDRIGRKPVIFWGMLGFAASFLLLAISGRSLFLMYASRFLGGLFSGAAIASSVAYVADITSEEERTKGMAYVGMAIGLGFVAGPALGGVLGSIFLALPFEVATVLSLLVALLVAYSLTESLPEEKRGRGEKVTWRDRLHLLQGPMAYLFTLSFLVTFTLAAIEATLFYFEAQKVGLTRLELGWLFMIIGIVGALVQGGIVRRVKKGQESTVLIFGFLLSALGFVLIMFSSSFWTAALYLSVFGIGNALQRPAVTSLITQKTPAEQGVTSGTNSAMDSLGRIIGPVVGSGLYSLNIYLPYVAGALLSLLAVVIVFLFRRLEGSRLKNLEPYHRA</sequence>
<evidence type="ECO:0000313" key="8">
    <source>
        <dbReference type="EMBL" id="PTQ56278.1"/>
    </source>
</evidence>